<feature type="transmembrane region" description="Helical" evidence="1">
    <location>
        <begin position="70"/>
        <end position="93"/>
    </location>
</feature>
<dbReference type="EMBL" id="JAAMPJ010000020">
    <property type="protein sequence ID" value="NGY66133.1"/>
    <property type="molecule type" value="Genomic_DNA"/>
</dbReference>
<feature type="transmembrane region" description="Helical" evidence="1">
    <location>
        <begin position="209"/>
        <end position="231"/>
    </location>
</feature>
<dbReference type="AlphaFoldDB" id="A0A7C9VWV6"/>
<organism evidence="2 3">
    <name type="scientific">Lentzea alba</name>
    <dbReference type="NCBI Taxonomy" id="2714351"/>
    <lineage>
        <taxon>Bacteria</taxon>
        <taxon>Bacillati</taxon>
        <taxon>Actinomycetota</taxon>
        <taxon>Actinomycetes</taxon>
        <taxon>Pseudonocardiales</taxon>
        <taxon>Pseudonocardiaceae</taxon>
        <taxon>Lentzea</taxon>
    </lineage>
</organism>
<accession>A0A7C9VWV6</accession>
<feature type="transmembrane region" description="Helical" evidence="1">
    <location>
        <begin position="171"/>
        <end position="189"/>
    </location>
</feature>
<feature type="transmembrane region" description="Helical" evidence="1">
    <location>
        <begin position="266"/>
        <end position="287"/>
    </location>
</feature>
<sequence>MLRFLLRRDRVVLGSWIALIAGVVLSVTAQYSRMFPTAEAALSFARDVAGNTALTAFTGQLTAPTLQGLILWKIGDVAFILTALMAILTVLRHTRAEEESGRQELLRSTPLSRCAPLASALGLAMGASLLVGVLVAMIGGLRFGLAVTAPGLVFAAVAGVAAQLTERSSTAHLIACGLLGLTYGVRFAADGSGLLWARWFSPNGWSHLFLVSSWVLVVPLVATALLTVVAFRLNLRRDFGAGVVPARPGRTGGDVSLPWRVHRTQLIGWVTAFALAGATMGGVAAGMRGAVDGGSAVMSEFLRRYGSGELGDTLLWMIMISLGGTAALFPVLVVLRLRADEVSGRAELLLSTAMSRMRWAGGHLLVAVAGTLAMMTAAGLAAGRGDLRVLTAALLQVPAALVVGAVAMLAAGVAPRAAAAISFVVWLAVNMFGEIVGPSLGIGYDVANLVSPFHYLPRVLTGEQLTAAPLLGLAAVAVFFSSLGMARLRVRDLG</sequence>
<reference evidence="2 3" key="1">
    <citation type="submission" date="2020-03" db="EMBL/GenBank/DDBJ databases">
        <title>Isolation and identification of active actinomycetes.</title>
        <authorList>
            <person name="Sun X."/>
        </authorList>
    </citation>
    <scope>NUCLEOTIDE SEQUENCE [LARGE SCALE GENOMIC DNA]</scope>
    <source>
        <strain evidence="2 3">NEAU-D13</strain>
    </source>
</reference>
<gene>
    <name evidence="2" type="ORF">G7043_45325</name>
</gene>
<feature type="transmembrane region" description="Helical" evidence="1">
    <location>
        <begin position="464"/>
        <end position="486"/>
    </location>
</feature>
<feature type="transmembrane region" description="Helical" evidence="1">
    <location>
        <begin position="12"/>
        <end position="32"/>
    </location>
</feature>
<feature type="transmembrane region" description="Helical" evidence="1">
    <location>
        <begin position="314"/>
        <end position="335"/>
    </location>
</feature>
<proteinExistence type="predicted"/>
<comment type="caution">
    <text evidence="2">The sequence shown here is derived from an EMBL/GenBank/DDBJ whole genome shotgun (WGS) entry which is preliminary data.</text>
</comment>
<keyword evidence="1" id="KW-0812">Transmembrane</keyword>
<name>A0A7C9VWV6_9PSEU</name>
<dbReference type="RefSeq" id="WP_166055579.1">
    <property type="nucleotide sequence ID" value="NZ_JAAMPJ010000020.1"/>
</dbReference>
<feature type="transmembrane region" description="Helical" evidence="1">
    <location>
        <begin position="389"/>
        <end position="411"/>
    </location>
</feature>
<feature type="transmembrane region" description="Helical" evidence="1">
    <location>
        <begin position="114"/>
        <end position="137"/>
    </location>
</feature>
<keyword evidence="3" id="KW-1185">Reference proteome</keyword>
<feature type="transmembrane region" description="Helical" evidence="1">
    <location>
        <begin position="423"/>
        <end position="444"/>
    </location>
</feature>
<feature type="transmembrane region" description="Helical" evidence="1">
    <location>
        <begin position="364"/>
        <end position="383"/>
    </location>
</feature>
<evidence type="ECO:0000313" key="3">
    <source>
        <dbReference type="Proteomes" id="UP000481360"/>
    </source>
</evidence>
<keyword evidence="1" id="KW-0472">Membrane</keyword>
<feature type="transmembrane region" description="Helical" evidence="1">
    <location>
        <begin position="143"/>
        <end position="164"/>
    </location>
</feature>
<evidence type="ECO:0000256" key="1">
    <source>
        <dbReference type="SAM" id="Phobius"/>
    </source>
</evidence>
<protein>
    <submittedName>
        <fullName evidence="2">ABC transporter permease</fullName>
    </submittedName>
</protein>
<dbReference type="Proteomes" id="UP000481360">
    <property type="component" value="Unassembled WGS sequence"/>
</dbReference>
<keyword evidence="1" id="KW-1133">Transmembrane helix</keyword>
<evidence type="ECO:0000313" key="2">
    <source>
        <dbReference type="EMBL" id="NGY66133.1"/>
    </source>
</evidence>